<gene>
    <name evidence="10" type="ORF">OSB1V03_LOCUS1895</name>
</gene>
<dbReference type="OrthoDB" id="6355676at2759"/>
<keyword evidence="2" id="KW-0863">Zinc-finger</keyword>
<dbReference type="GO" id="GO:0030154">
    <property type="term" value="P:cell differentiation"/>
    <property type="evidence" value="ECO:0007669"/>
    <property type="project" value="TreeGrafter"/>
</dbReference>
<dbReference type="Pfam" id="PF00105">
    <property type="entry name" value="zf-C4"/>
    <property type="match status" value="1"/>
</dbReference>
<dbReference type="PANTHER" id="PTHR24082">
    <property type="entry name" value="NUCLEAR HORMONE RECEPTOR"/>
    <property type="match status" value="1"/>
</dbReference>
<dbReference type="EMBL" id="OC855183">
    <property type="protein sequence ID" value="CAD7621424.1"/>
    <property type="molecule type" value="Genomic_DNA"/>
</dbReference>
<evidence type="ECO:0000256" key="2">
    <source>
        <dbReference type="ARBA" id="ARBA00022771"/>
    </source>
</evidence>
<feature type="domain" description="Nuclear receptor" evidence="9">
    <location>
        <begin position="1"/>
        <end position="42"/>
    </location>
</feature>
<evidence type="ECO:0000256" key="4">
    <source>
        <dbReference type="ARBA" id="ARBA00023015"/>
    </source>
</evidence>
<dbReference type="PROSITE" id="PS51030">
    <property type="entry name" value="NUCLEAR_REC_DBD_2"/>
    <property type="match status" value="1"/>
</dbReference>
<evidence type="ECO:0000256" key="5">
    <source>
        <dbReference type="ARBA" id="ARBA00023125"/>
    </source>
</evidence>
<sequence length="200" mass="22857">MNPLYCPSNGNCIINPMTRKICTKCRLEKCLAVGMRKITNNTLDNDLMSITKVKQKCENTTIVPMFREITDYNGLNELETNRLSELSSAAVVFDYKMSNNIRQVNNLEEMLRECGPRQDGSVVDMVNFAKSLSTFNRICCEDRVALLKYGYDDLMSIRTLKFFNKDKETFYIPLDESNTIELTAITRTTTMSTIEIPLGI</sequence>
<keyword evidence="1" id="KW-0479">Metal-binding</keyword>
<evidence type="ECO:0000256" key="1">
    <source>
        <dbReference type="ARBA" id="ARBA00022723"/>
    </source>
</evidence>
<accession>A0A7R9KEG6</accession>
<keyword evidence="3" id="KW-0862">Zinc</keyword>
<evidence type="ECO:0000256" key="6">
    <source>
        <dbReference type="ARBA" id="ARBA00023163"/>
    </source>
</evidence>
<dbReference type="SUPFAM" id="SSF48508">
    <property type="entry name" value="Nuclear receptor ligand-binding domain"/>
    <property type="match status" value="1"/>
</dbReference>
<dbReference type="InterPro" id="IPR050234">
    <property type="entry name" value="Nuclear_hormone_rcpt_NR1"/>
</dbReference>
<dbReference type="Gene3D" id="1.10.565.10">
    <property type="entry name" value="Retinoid X Receptor"/>
    <property type="match status" value="1"/>
</dbReference>
<name>A0A7R9KEG6_9ACAR</name>
<organism evidence="10">
    <name type="scientific">Medioppia subpectinata</name>
    <dbReference type="NCBI Taxonomy" id="1979941"/>
    <lineage>
        <taxon>Eukaryota</taxon>
        <taxon>Metazoa</taxon>
        <taxon>Ecdysozoa</taxon>
        <taxon>Arthropoda</taxon>
        <taxon>Chelicerata</taxon>
        <taxon>Arachnida</taxon>
        <taxon>Acari</taxon>
        <taxon>Acariformes</taxon>
        <taxon>Sarcoptiformes</taxon>
        <taxon>Oribatida</taxon>
        <taxon>Brachypylina</taxon>
        <taxon>Oppioidea</taxon>
        <taxon>Oppiidae</taxon>
        <taxon>Medioppia</taxon>
    </lineage>
</organism>
<dbReference type="PANTHER" id="PTHR24082:SF283">
    <property type="entry name" value="NUCLEAR HORMONE RECEPTOR HR96"/>
    <property type="match status" value="1"/>
</dbReference>
<dbReference type="GO" id="GO:0000978">
    <property type="term" value="F:RNA polymerase II cis-regulatory region sequence-specific DNA binding"/>
    <property type="evidence" value="ECO:0007669"/>
    <property type="project" value="TreeGrafter"/>
</dbReference>
<keyword evidence="6" id="KW-0804">Transcription</keyword>
<evidence type="ECO:0000313" key="10">
    <source>
        <dbReference type="EMBL" id="CAD7621424.1"/>
    </source>
</evidence>
<dbReference type="SUPFAM" id="SSF57716">
    <property type="entry name" value="Glucocorticoid receptor-like (DNA-binding domain)"/>
    <property type="match status" value="1"/>
</dbReference>
<keyword evidence="4" id="KW-0805">Transcription regulation</keyword>
<reference evidence="10" key="1">
    <citation type="submission" date="2020-11" db="EMBL/GenBank/DDBJ databases">
        <authorList>
            <person name="Tran Van P."/>
        </authorList>
    </citation>
    <scope>NUCLEOTIDE SEQUENCE</scope>
</reference>
<evidence type="ECO:0000256" key="8">
    <source>
        <dbReference type="ARBA" id="ARBA00023242"/>
    </source>
</evidence>
<evidence type="ECO:0000256" key="3">
    <source>
        <dbReference type="ARBA" id="ARBA00022833"/>
    </source>
</evidence>
<keyword evidence="5" id="KW-0238">DNA-binding</keyword>
<evidence type="ECO:0000259" key="9">
    <source>
        <dbReference type="PROSITE" id="PS51030"/>
    </source>
</evidence>
<dbReference type="InterPro" id="IPR001628">
    <property type="entry name" value="Znf_hrmn_rcpt"/>
</dbReference>
<dbReference type="GO" id="GO:0000122">
    <property type="term" value="P:negative regulation of transcription by RNA polymerase II"/>
    <property type="evidence" value="ECO:0007669"/>
    <property type="project" value="TreeGrafter"/>
</dbReference>
<dbReference type="GO" id="GO:0008270">
    <property type="term" value="F:zinc ion binding"/>
    <property type="evidence" value="ECO:0007669"/>
    <property type="project" value="UniProtKB-KW"/>
</dbReference>
<dbReference type="AlphaFoldDB" id="A0A7R9KEG6"/>
<keyword evidence="8" id="KW-0539">Nucleus</keyword>
<dbReference type="GO" id="GO:0045944">
    <property type="term" value="P:positive regulation of transcription by RNA polymerase II"/>
    <property type="evidence" value="ECO:0007669"/>
    <property type="project" value="TreeGrafter"/>
</dbReference>
<evidence type="ECO:0000313" key="11">
    <source>
        <dbReference type="Proteomes" id="UP000759131"/>
    </source>
</evidence>
<dbReference type="Gene3D" id="3.30.50.10">
    <property type="entry name" value="Erythroid Transcription Factor GATA-1, subunit A"/>
    <property type="match status" value="1"/>
</dbReference>
<keyword evidence="11" id="KW-1185">Reference proteome</keyword>
<keyword evidence="7" id="KW-0675">Receptor</keyword>
<dbReference type="Proteomes" id="UP000759131">
    <property type="component" value="Unassembled WGS sequence"/>
</dbReference>
<protein>
    <recommendedName>
        <fullName evidence="9">Nuclear receptor domain-containing protein</fullName>
    </recommendedName>
</protein>
<evidence type="ECO:0000256" key="7">
    <source>
        <dbReference type="ARBA" id="ARBA00023170"/>
    </source>
</evidence>
<dbReference type="InterPro" id="IPR035500">
    <property type="entry name" value="NHR-like_dom_sf"/>
</dbReference>
<proteinExistence type="predicted"/>
<dbReference type="GO" id="GO:0004879">
    <property type="term" value="F:nuclear receptor activity"/>
    <property type="evidence" value="ECO:0007669"/>
    <property type="project" value="TreeGrafter"/>
</dbReference>
<dbReference type="InterPro" id="IPR013088">
    <property type="entry name" value="Znf_NHR/GATA"/>
</dbReference>
<dbReference type="SMART" id="SM00399">
    <property type="entry name" value="ZnF_C4"/>
    <property type="match status" value="1"/>
</dbReference>
<dbReference type="EMBL" id="CAJPIZ010000608">
    <property type="protein sequence ID" value="CAG2101854.1"/>
    <property type="molecule type" value="Genomic_DNA"/>
</dbReference>